<dbReference type="InterPro" id="IPR050324">
    <property type="entry name" value="CDP-alcohol_PTase-I"/>
</dbReference>
<keyword evidence="9" id="KW-0594">Phospholipid biosynthesis</keyword>
<evidence type="ECO:0000256" key="5">
    <source>
        <dbReference type="ARBA" id="ARBA00022692"/>
    </source>
</evidence>
<feature type="transmembrane region" description="Helical" evidence="11">
    <location>
        <begin position="14"/>
        <end position="31"/>
    </location>
</feature>
<evidence type="ECO:0000256" key="6">
    <source>
        <dbReference type="ARBA" id="ARBA00022989"/>
    </source>
</evidence>
<feature type="transmembrane region" description="Helical" evidence="11">
    <location>
        <begin position="96"/>
        <end position="118"/>
    </location>
</feature>
<keyword evidence="10" id="KW-1208">Phospholipid metabolism</keyword>
<dbReference type="InterPro" id="IPR004570">
    <property type="entry name" value="Phosphatidylglycerol_P_synth"/>
</dbReference>
<comment type="subcellular location">
    <subcellularLocation>
        <location evidence="1">Membrane</location>
        <topology evidence="1">Multi-pass membrane protein</topology>
    </subcellularLocation>
</comment>
<gene>
    <name evidence="12" type="primary">pgsA_18</name>
    <name evidence="12" type="ORF">SDC9_81773</name>
</gene>
<evidence type="ECO:0000256" key="3">
    <source>
        <dbReference type="ARBA" id="ARBA00022516"/>
    </source>
</evidence>
<dbReference type="GO" id="GO:0016020">
    <property type="term" value="C:membrane"/>
    <property type="evidence" value="ECO:0007669"/>
    <property type="project" value="UniProtKB-SubCell"/>
</dbReference>
<sequence length="190" mass="21248">MTQKRKEIFSVPNIMSYFRIALIPVFVYVYLRADSYRDYAAAGVIVAVSGLTDFLDGFIARRFNMVTELGKALDPVADKLTQGAVALCLLLRIPQMGWLIGVLVIKEGFMGISAALLLQYNKKMDGSKWFGKVSTFIYYVVVSVLVFFPGLSSPAKSLLIALATVSLFVAFMMYLPIFARMWNELRKTDA</sequence>
<evidence type="ECO:0000256" key="4">
    <source>
        <dbReference type="ARBA" id="ARBA00022679"/>
    </source>
</evidence>
<comment type="caution">
    <text evidence="12">The sequence shown here is derived from an EMBL/GenBank/DDBJ whole genome shotgun (WGS) entry which is preliminary data.</text>
</comment>
<evidence type="ECO:0000256" key="7">
    <source>
        <dbReference type="ARBA" id="ARBA00023098"/>
    </source>
</evidence>
<name>A0A644Z8Z1_9ZZZZ</name>
<feature type="transmembrane region" description="Helical" evidence="11">
    <location>
        <begin position="130"/>
        <end position="151"/>
    </location>
</feature>
<keyword evidence="6 11" id="KW-1133">Transmembrane helix</keyword>
<evidence type="ECO:0000256" key="8">
    <source>
        <dbReference type="ARBA" id="ARBA00023136"/>
    </source>
</evidence>
<dbReference type="InterPro" id="IPR048254">
    <property type="entry name" value="CDP_ALCOHOL_P_TRANSF_CS"/>
</dbReference>
<keyword evidence="5 11" id="KW-0812">Transmembrane</keyword>
<evidence type="ECO:0000256" key="9">
    <source>
        <dbReference type="ARBA" id="ARBA00023209"/>
    </source>
</evidence>
<dbReference type="Gene3D" id="1.20.120.1760">
    <property type="match status" value="1"/>
</dbReference>
<dbReference type="PIRSF" id="PIRSF000847">
    <property type="entry name" value="Phos_ph_gly_syn"/>
    <property type="match status" value="1"/>
</dbReference>
<keyword evidence="7" id="KW-0443">Lipid metabolism</keyword>
<dbReference type="PANTHER" id="PTHR14269">
    <property type="entry name" value="CDP-DIACYLGLYCEROL--GLYCEROL-3-PHOSPHATE 3-PHOSPHATIDYLTRANSFERASE-RELATED"/>
    <property type="match status" value="1"/>
</dbReference>
<keyword evidence="8 11" id="KW-0472">Membrane</keyword>
<dbReference type="GO" id="GO:0046474">
    <property type="term" value="P:glycerophospholipid biosynthetic process"/>
    <property type="evidence" value="ECO:0007669"/>
    <property type="project" value="TreeGrafter"/>
</dbReference>
<dbReference type="InterPro" id="IPR000462">
    <property type="entry name" value="CDP-OH_P_trans"/>
</dbReference>
<evidence type="ECO:0000256" key="11">
    <source>
        <dbReference type="SAM" id="Phobius"/>
    </source>
</evidence>
<comment type="similarity">
    <text evidence="2">Belongs to the CDP-alcohol phosphatidyltransferase class-I family.</text>
</comment>
<protein>
    <submittedName>
        <fullName evidence="12">CDP-diacylglycerol--glycerol-3-phosphate 3-phosphatidyltransferase</fullName>
        <ecNumber evidence="12">2.7.8.5</ecNumber>
    </submittedName>
</protein>
<reference evidence="12" key="1">
    <citation type="submission" date="2019-08" db="EMBL/GenBank/DDBJ databases">
        <authorList>
            <person name="Kucharzyk K."/>
            <person name="Murdoch R.W."/>
            <person name="Higgins S."/>
            <person name="Loffler F."/>
        </authorList>
    </citation>
    <scope>NUCLEOTIDE SEQUENCE</scope>
</reference>
<organism evidence="12">
    <name type="scientific">bioreactor metagenome</name>
    <dbReference type="NCBI Taxonomy" id="1076179"/>
    <lineage>
        <taxon>unclassified sequences</taxon>
        <taxon>metagenomes</taxon>
        <taxon>ecological metagenomes</taxon>
    </lineage>
</organism>
<evidence type="ECO:0000256" key="10">
    <source>
        <dbReference type="ARBA" id="ARBA00023264"/>
    </source>
</evidence>
<proteinExistence type="inferred from homology"/>
<dbReference type="AlphaFoldDB" id="A0A644Z8Z1"/>
<dbReference type="PANTHER" id="PTHR14269:SF62">
    <property type="entry name" value="CDP-DIACYLGLYCEROL--GLYCEROL-3-PHOSPHATE 3-PHOSPHATIDYLTRANSFERASE 1, CHLOROPLASTIC"/>
    <property type="match status" value="1"/>
</dbReference>
<evidence type="ECO:0000313" key="12">
    <source>
        <dbReference type="EMBL" id="MPM35183.1"/>
    </source>
</evidence>
<dbReference type="EC" id="2.7.8.5" evidence="12"/>
<evidence type="ECO:0000256" key="2">
    <source>
        <dbReference type="ARBA" id="ARBA00010441"/>
    </source>
</evidence>
<dbReference type="EMBL" id="VSSQ01007203">
    <property type="protein sequence ID" value="MPM35183.1"/>
    <property type="molecule type" value="Genomic_DNA"/>
</dbReference>
<keyword evidence="3" id="KW-0444">Lipid biosynthesis</keyword>
<evidence type="ECO:0000256" key="1">
    <source>
        <dbReference type="ARBA" id="ARBA00004141"/>
    </source>
</evidence>
<dbReference type="GO" id="GO:0008444">
    <property type="term" value="F:CDP-diacylglycerol-glycerol-3-phosphate 3-phosphatidyltransferase activity"/>
    <property type="evidence" value="ECO:0007669"/>
    <property type="project" value="UniProtKB-EC"/>
</dbReference>
<dbReference type="Pfam" id="PF01066">
    <property type="entry name" value="CDP-OH_P_transf"/>
    <property type="match status" value="1"/>
</dbReference>
<dbReference type="InterPro" id="IPR043130">
    <property type="entry name" value="CDP-OH_PTrfase_TM_dom"/>
</dbReference>
<accession>A0A644Z8Z1</accession>
<keyword evidence="4 12" id="KW-0808">Transferase</keyword>
<feature type="transmembrane region" description="Helical" evidence="11">
    <location>
        <begin position="157"/>
        <end position="177"/>
    </location>
</feature>
<dbReference type="PROSITE" id="PS00379">
    <property type="entry name" value="CDP_ALCOHOL_P_TRANSF"/>
    <property type="match status" value="1"/>
</dbReference>